<feature type="compositionally biased region" description="Basic and acidic residues" evidence="1">
    <location>
        <begin position="149"/>
        <end position="167"/>
    </location>
</feature>
<organism evidence="2 3">
    <name type="scientific">Exophiala mesophila</name>
    <name type="common">Black yeast-like fungus</name>
    <dbReference type="NCBI Taxonomy" id="212818"/>
    <lineage>
        <taxon>Eukaryota</taxon>
        <taxon>Fungi</taxon>
        <taxon>Dikarya</taxon>
        <taxon>Ascomycota</taxon>
        <taxon>Pezizomycotina</taxon>
        <taxon>Eurotiomycetes</taxon>
        <taxon>Chaetothyriomycetidae</taxon>
        <taxon>Chaetothyriales</taxon>
        <taxon>Herpotrichiellaceae</taxon>
        <taxon>Exophiala</taxon>
    </lineage>
</organism>
<dbReference type="GeneID" id="27320707"/>
<protein>
    <submittedName>
        <fullName evidence="2">Uncharacterized protein</fullName>
    </submittedName>
</protein>
<evidence type="ECO:0000256" key="1">
    <source>
        <dbReference type="SAM" id="MobiDB-lite"/>
    </source>
</evidence>
<feature type="region of interest" description="Disordered" evidence="1">
    <location>
        <begin position="39"/>
        <end position="63"/>
    </location>
</feature>
<feature type="compositionally biased region" description="Basic and acidic residues" evidence="1">
    <location>
        <begin position="198"/>
        <end position="222"/>
    </location>
</feature>
<feature type="region of interest" description="Disordered" evidence="1">
    <location>
        <begin position="198"/>
        <end position="316"/>
    </location>
</feature>
<name>A0A0D1Y3H6_EXOME</name>
<dbReference type="AlphaFoldDB" id="A0A0D1Y3H6"/>
<sequence length="316" mass="34593">MARRWVGGLFCPCDPFIAAKTLCKKALYLCVVLLDSKGDKPEPPTIPEQRGRPRSRSLNRKATQLARRLQRLRLQRRRLRRNRSLETIPEEDDIPSASLQAPAPIIPSEDDSPDTSSSDQVSQSPESVSISASPSHSFSSQSESAIESPRSDSESESESVAHSHSDADEPSAASSPAAHLQIFETEHLAIVIATGRRAEEAVAEPTQRRPETVPDQRPEQARDIGQGQSTEQVVATGQDQQQTERGTVTLVVQSARVTHSDESVEGRGSDPLLEVTTPQKTEAVTFTKERGIHANRLSPSSPGQEGPEDFEDFDFD</sequence>
<dbReference type="VEuPathDB" id="FungiDB:PV10_02862"/>
<dbReference type="OrthoDB" id="10468467at2759"/>
<keyword evidence="3" id="KW-1185">Reference proteome</keyword>
<feature type="region of interest" description="Disordered" evidence="1">
    <location>
        <begin position="83"/>
        <end position="180"/>
    </location>
</feature>
<reference evidence="2 3" key="1">
    <citation type="submission" date="2015-01" db="EMBL/GenBank/DDBJ databases">
        <title>The Genome Sequence of Exophiala mesophila CBS40295.</title>
        <authorList>
            <consortium name="The Broad Institute Genomics Platform"/>
            <person name="Cuomo C."/>
            <person name="de Hoog S."/>
            <person name="Gorbushina A."/>
            <person name="Stielow B."/>
            <person name="Teixiera M."/>
            <person name="Abouelleil A."/>
            <person name="Chapman S.B."/>
            <person name="Priest M."/>
            <person name="Young S.K."/>
            <person name="Wortman J."/>
            <person name="Nusbaum C."/>
            <person name="Birren B."/>
        </authorList>
    </citation>
    <scope>NUCLEOTIDE SEQUENCE [LARGE SCALE GENOMIC DNA]</scope>
    <source>
        <strain evidence="2 3">CBS 40295</strain>
    </source>
</reference>
<proteinExistence type="predicted"/>
<feature type="compositionally biased region" description="Basic and acidic residues" evidence="1">
    <location>
        <begin position="258"/>
        <end position="268"/>
    </location>
</feature>
<dbReference type="HOGENOM" id="CLU_880088_0_0_1"/>
<feature type="compositionally biased region" description="Low complexity" evidence="1">
    <location>
        <begin position="114"/>
        <end position="148"/>
    </location>
</feature>
<dbReference type="Proteomes" id="UP000054302">
    <property type="component" value="Unassembled WGS sequence"/>
</dbReference>
<gene>
    <name evidence="2" type="ORF">PV10_02862</name>
</gene>
<evidence type="ECO:0000313" key="2">
    <source>
        <dbReference type="EMBL" id="KIV95181.1"/>
    </source>
</evidence>
<feature type="compositionally biased region" description="Acidic residues" evidence="1">
    <location>
        <begin position="306"/>
        <end position="316"/>
    </location>
</feature>
<dbReference type="RefSeq" id="XP_016226755.1">
    <property type="nucleotide sequence ID" value="XM_016367237.1"/>
</dbReference>
<accession>A0A0D1Y3H6</accession>
<feature type="compositionally biased region" description="Polar residues" evidence="1">
    <location>
        <begin position="226"/>
        <end position="257"/>
    </location>
</feature>
<evidence type="ECO:0000313" key="3">
    <source>
        <dbReference type="Proteomes" id="UP000054302"/>
    </source>
</evidence>
<feature type="compositionally biased region" description="Low complexity" evidence="1">
    <location>
        <begin position="170"/>
        <end position="179"/>
    </location>
</feature>
<dbReference type="EMBL" id="KN847521">
    <property type="protein sequence ID" value="KIV95181.1"/>
    <property type="molecule type" value="Genomic_DNA"/>
</dbReference>